<comment type="similarity">
    <text evidence="2">Belongs to the DsbD family.</text>
</comment>
<dbReference type="PANTHER" id="PTHR31272:SF4">
    <property type="entry name" value="CYTOCHROME C-TYPE BIOGENESIS PROTEIN HI_1454-RELATED"/>
    <property type="match status" value="1"/>
</dbReference>
<dbReference type="PANTHER" id="PTHR31272">
    <property type="entry name" value="CYTOCHROME C-TYPE BIOGENESIS PROTEIN HI_1454-RELATED"/>
    <property type="match status" value="1"/>
</dbReference>
<keyword evidence="9" id="KW-1185">Reference proteome</keyword>
<dbReference type="AlphaFoldDB" id="A0A1M4YS58"/>
<dbReference type="STRING" id="1121256.SAMN02746089_01270"/>
<dbReference type="InterPro" id="IPR003834">
    <property type="entry name" value="Cyt_c_assmbl_TM_dom"/>
</dbReference>
<dbReference type="InterPro" id="IPR051790">
    <property type="entry name" value="Cytochrome_c-biogenesis_DsbD"/>
</dbReference>
<evidence type="ECO:0000256" key="5">
    <source>
        <dbReference type="ARBA" id="ARBA00023136"/>
    </source>
</evidence>
<dbReference type="GO" id="GO:0016020">
    <property type="term" value="C:membrane"/>
    <property type="evidence" value="ECO:0007669"/>
    <property type="project" value="UniProtKB-SubCell"/>
</dbReference>
<keyword evidence="5 6" id="KW-0472">Membrane</keyword>
<organism evidence="8 9">
    <name type="scientific">Caldanaerobius fijiensis DSM 17918</name>
    <dbReference type="NCBI Taxonomy" id="1121256"/>
    <lineage>
        <taxon>Bacteria</taxon>
        <taxon>Bacillati</taxon>
        <taxon>Bacillota</taxon>
        <taxon>Clostridia</taxon>
        <taxon>Thermoanaerobacterales</taxon>
        <taxon>Thermoanaerobacteraceae</taxon>
        <taxon>Caldanaerobius</taxon>
    </lineage>
</organism>
<sequence>MSALAAFFAGLLSFFSPCIIPLLPAYLSYILGTEKRNYSRLLAFIIGFSIVFVAMGASASLIGKILVANRIIYRKISGILIVLFGLMMMDVVKIRFMQKERKLFQYENGTGGLLSSFLLGISFSAGWTPCVGPILSSILMYAGMAKTVTYGITLLAFYSVGMALPFIAMAIAVNFITINFRSVYPYMRHIRVLAGIIMVIFGALTYFNALEKITGLFL</sequence>
<feature type="transmembrane region" description="Helical" evidence="6">
    <location>
        <begin position="190"/>
        <end position="209"/>
    </location>
</feature>
<accession>A0A1M4YS58</accession>
<evidence type="ECO:0000256" key="4">
    <source>
        <dbReference type="ARBA" id="ARBA00022989"/>
    </source>
</evidence>
<evidence type="ECO:0000313" key="9">
    <source>
        <dbReference type="Proteomes" id="UP000184088"/>
    </source>
</evidence>
<feature type="transmembrane region" description="Helical" evidence="6">
    <location>
        <begin position="41"/>
        <end position="66"/>
    </location>
</feature>
<reference evidence="8 9" key="1">
    <citation type="submission" date="2016-11" db="EMBL/GenBank/DDBJ databases">
        <authorList>
            <person name="Jaros S."/>
            <person name="Januszkiewicz K."/>
            <person name="Wedrychowicz H."/>
        </authorList>
    </citation>
    <scope>NUCLEOTIDE SEQUENCE [LARGE SCALE GENOMIC DNA]</scope>
    <source>
        <strain evidence="8 9">DSM 17918</strain>
    </source>
</reference>
<evidence type="ECO:0000313" key="8">
    <source>
        <dbReference type="EMBL" id="SHF08176.1"/>
    </source>
</evidence>
<evidence type="ECO:0000256" key="3">
    <source>
        <dbReference type="ARBA" id="ARBA00022692"/>
    </source>
</evidence>
<gene>
    <name evidence="8" type="ORF">SAMN02746089_01270</name>
</gene>
<dbReference type="EMBL" id="FQVH01000011">
    <property type="protein sequence ID" value="SHF08176.1"/>
    <property type="molecule type" value="Genomic_DNA"/>
</dbReference>
<keyword evidence="3 6" id="KW-0812">Transmembrane</keyword>
<protein>
    <submittedName>
        <fullName evidence="8">Cytochrome c-type biogenesis protein</fullName>
    </submittedName>
</protein>
<dbReference type="Proteomes" id="UP000184088">
    <property type="component" value="Unassembled WGS sequence"/>
</dbReference>
<feature type="transmembrane region" description="Helical" evidence="6">
    <location>
        <begin position="113"/>
        <end position="135"/>
    </location>
</feature>
<feature type="transmembrane region" description="Helical" evidence="6">
    <location>
        <begin position="6"/>
        <end position="29"/>
    </location>
</feature>
<feature type="transmembrane region" description="Helical" evidence="6">
    <location>
        <begin position="72"/>
        <end position="92"/>
    </location>
</feature>
<evidence type="ECO:0000259" key="7">
    <source>
        <dbReference type="Pfam" id="PF02683"/>
    </source>
</evidence>
<comment type="subcellular location">
    <subcellularLocation>
        <location evidence="1">Membrane</location>
        <topology evidence="1">Multi-pass membrane protein</topology>
    </subcellularLocation>
</comment>
<feature type="transmembrane region" description="Helical" evidence="6">
    <location>
        <begin position="155"/>
        <end position="178"/>
    </location>
</feature>
<name>A0A1M4YS58_9THEO</name>
<dbReference type="RefSeq" id="WP_073342909.1">
    <property type="nucleotide sequence ID" value="NZ_FQVH01000011.1"/>
</dbReference>
<dbReference type="GO" id="GO:0017004">
    <property type="term" value="P:cytochrome complex assembly"/>
    <property type="evidence" value="ECO:0007669"/>
    <property type="project" value="InterPro"/>
</dbReference>
<dbReference type="Pfam" id="PF02683">
    <property type="entry name" value="DsbD_TM"/>
    <property type="match status" value="1"/>
</dbReference>
<evidence type="ECO:0000256" key="1">
    <source>
        <dbReference type="ARBA" id="ARBA00004141"/>
    </source>
</evidence>
<evidence type="ECO:0000256" key="6">
    <source>
        <dbReference type="SAM" id="Phobius"/>
    </source>
</evidence>
<evidence type="ECO:0000256" key="2">
    <source>
        <dbReference type="ARBA" id="ARBA00006143"/>
    </source>
</evidence>
<keyword evidence="4 6" id="KW-1133">Transmembrane helix</keyword>
<dbReference type="OrthoDB" id="9809733at2"/>
<proteinExistence type="inferred from homology"/>
<feature type="domain" description="Cytochrome C biogenesis protein transmembrane" evidence="7">
    <location>
        <begin position="3"/>
        <end position="200"/>
    </location>
</feature>